<proteinExistence type="predicted"/>
<evidence type="ECO:0000313" key="2">
    <source>
        <dbReference type="Proteomes" id="UP001198439"/>
    </source>
</evidence>
<feature type="non-terminal residue" evidence="1">
    <location>
        <position position="1"/>
    </location>
</feature>
<organism evidence="1 2">
    <name type="scientific">Faecalibacillus faecis</name>
    <dbReference type="NCBI Taxonomy" id="1982628"/>
    <lineage>
        <taxon>Bacteria</taxon>
        <taxon>Bacillati</taxon>
        <taxon>Bacillota</taxon>
        <taxon>Erysipelotrichia</taxon>
        <taxon>Erysipelotrichales</taxon>
        <taxon>Coprobacillaceae</taxon>
        <taxon>Faecalibacillus</taxon>
    </lineage>
</organism>
<name>A0AAW4VWW3_9FIRM</name>
<dbReference type="AlphaFoldDB" id="A0AAW4VWW3"/>
<reference evidence="1" key="1">
    <citation type="submission" date="2021-10" db="EMBL/GenBank/DDBJ databases">
        <title>Collection of gut derived symbiotic bacterial strains cultured from healthy donors.</title>
        <authorList>
            <person name="Lin H."/>
            <person name="Littmann E."/>
            <person name="Kohout C."/>
            <person name="Pamer E.G."/>
        </authorList>
    </citation>
    <scope>NUCLEOTIDE SEQUENCE</scope>
    <source>
        <strain evidence="1">DFI.4.48</strain>
    </source>
</reference>
<comment type="caution">
    <text evidence="1">The sequence shown here is derived from an EMBL/GenBank/DDBJ whole genome shotgun (WGS) entry which is preliminary data.</text>
</comment>
<dbReference type="EMBL" id="JAJDKZ010000146">
    <property type="protein sequence ID" value="MCB8611560.1"/>
    <property type="molecule type" value="Genomic_DNA"/>
</dbReference>
<sequence>AGFYTIPFGSSSFDMEKGKVYRAELQISFKKEGRTEYFYPFELQEDQSDEFQMDCTAGQTQLKYNFGGSGRDVTSLQPLNGVYQTGNALV</sequence>
<dbReference type="RefSeq" id="WP_227280145.1">
    <property type="nucleotide sequence ID" value="NZ_JAJDKZ010000146.1"/>
</dbReference>
<evidence type="ECO:0000313" key="1">
    <source>
        <dbReference type="EMBL" id="MCB8611560.1"/>
    </source>
</evidence>
<dbReference type="Proteomes" id="UP001198439">
    <property type="component" value="Unassembled WGS sequence"/>
</dbReference>
<protein>
    <submittedName>
        <fullName evidence="1">Uncharacterized protein</fullName>
    </submittedName>
</protein>
<feature type="non-terminal residue" evidence="1">
    <location>
        <position position="90"/>
    </location>
</feature>
<gene>
    <name evidence="1" type="ORF">LJD69_13285</name>
</gene>
<accession>A0AAW4VWW3</accession>